<dbReference type="Proteomes" id="UP001596504">
    <property type="component" value="Unassembled WGS sequence"/>
</dbReference>
<sequence>MNIVLALLDARPVAASSIGIIAVLGVFALVLPLRGGGRGQHAHAGPGALTVPQLGERLKAPPRPRKPTPEQFARLAAQSDHLPRRVREKFELPPPYVGKHRLVEWPPEFKVDLHPLRVEIALERSAMH</sequence>
<evidence type="ECO:0000313" key="4">
    <source>
        <dbReference type="Proteomes" id="UP001596504"/>
    </source>
</evidence>
<evidence type="ECO:0000313" key="3">
    <source>
        <dbReference type="EMBL" id="MFC7342563.1"/>
    </source>
</evidence>
<evidence type="ECO:0000256" key="2">
    <source>
        <dbReference type="SAM" id="Phobius"/>
    </source>
</evidence>
<name>A0ABW2LLK6_9PSEU</name>
<feature type="region of interest" description="Disordered" evidence="1">
    <location>
        <begin position="41"/>
        <end position="70"/>
    </location>
</feature>
<keyword evidence="4" id="KW-1185">Reference proteome</keyword>
<comment type="caution">
    <text evidence="3">The sequence shown here is derived from an EMBL/GenBank/DDBJ whole genome shotgun (WGS) entry which is preliminary data.</text>
</comment>
<organism evidence="3 4">
    <name type="scientific">Saccharopolyspora griseoalba</name>
    <dbReference type="NCBI Taxonomy" id="1431848"/>
    <lineage>
        <taxon>Bacteria</taxon>
        <taxon>Bacillati</taxon>
        <taxon>Actinomycetota</taxon>
        <taxon>Actinomycetes</taxon>
        <taxon>Pseudonocardiales</taxon>
        <taxon>Pseudonocardiaceae</taxon>
        <taxon>Saccharopolyspora</taxon>
    </lineage>
</organism>
<keyword evidence="2" id="KW-1133">Transmembrane helix</keyword>
<dbReference type="EMBL" id="JBHTCJ010000006">
    <property type="protein sequence ID" value="MFC7342563.1"/>
    <property type="molecule type" value="Genomic_DNA"/>
</dbReference>
<keyword evidence="2" id="KW-0812">Transmembrane</keyword>
<protein>
    <submittedName>
        <fullName evidence="3">Uncharacterized protein</fullName>
    </submittedName>
</protein>
<gene>
    <name evidence="3" type="ORF">ACFQRI_14255</name>
</gene>
<accession>A0ABW2LLK6</accession>
<keyword evidence="2" id="KW-0472">Membrane</keyword>
<feature type="transmembrane region" description="Helical" evidence="2">
    <location>
        <begin position="12"/>
        <end position="31"/>
    </location>
</feature>
<evidence type="ECO:0000256" key="1">
    <source>
        <dbReference type="SAM" id="MobiDB-lite"/>
    </source>
</evidence>
<dbReference type="RefSeq" id="WP_380668562.1">
    <property type="nucleotide sequence ID" value="NZ_JBHTCJ010000006.1"/>
</dbReference>
<reference evidence="4" key="1">
    <citation type="journal article" date="2019" name="Int. J. Syst. Evol. Microbiol.">
        <title>The Global Catalogue of Microorganisms (GCM) 10K type strain sequencing project: providing services to taxonomists for standard genome sequencing and annotation.</title>
        <authorList>
            <consortium name="The Broad Institute Genomics Platform"/>
            <consortium name="The Broad Institute Genome Sequencing Center for Infectious Disease"/>
            <person name="Wu L."/>
            <person name="Ma J."/>
        </authorList>
    </citation>
    <scope>NUCLEOTIDE SEQUENCE [LARGE SCALE GENOMIC DNA]</scope>
    <source>
        <strain evidence="4">WLHS5</strain>
    </source>
</reference>
<proteinExistence type="predicted"/>